<dbReference type="AlphaFoldDB" id="A0AAN7V055"/>
<evidence type="ECO:0000256" key="7">
    <source>
        <dbReference type="ARBA" id="ARBA00022694"/>
    </source>
</evidence>
<dbReference type="InterPro" id="IPR019519">
    <property type="entry name" value="Elp5"/>
</dbReference>
<dbReference type="GO" id="GO:0005829">
    <property type="term" value="C:cytosol"/>
    <property type="evidence" value="ECO:0007669"/>
    <property type="project" value="TreeGrafter"/>
</dbReference>
<comment type="caution">
    <text evidence="9">The sequence shown here is derived from an EMBL/GenBank/DDBJ whole genome shotgun (WGS) entry which is preliminary data.</text>
</comment>
<dbReference type="PANTHER" id="PTHR15641:SF1">
    <property type="entry name" value="ELONGATOR COMPLEX PROTEIN 5"/>
    <property type="match status" value="1"/>
</dbReference>
<dbReference type="PANTHER" id="PTHR15641">
    <property type="entry name" value="ELONGATOR COMPLEX PROTEIN 5"/>
    <property type="match status" value="1"/>
</dbReference>
<dbReference type="CDD" id="cd19496">
    <property type="entry name" value="Elp5"/>
    <property type="match status" value="1"/>
</dbReference>
<evidence type="ECO:0000256" key="8">
    <source>
        <dbReference type="ARBA" id="ARBA00023242"/>
    </source>
</evidence>
<evidence type="ECO:0000256" key="1">
    <source>
        <dbReference type="ARBA" id="ARBA00004123"/>
    </source>
</evidence>
<organism evidence="9 10">
    <name type="scientific">Pyrocoelia pectoralis</name>
    <dbReference type="NCBI Taxonomy" id="417401"/>
    <lineage>
        <taxon>Eukaryota</taxon>
        <taxon>Metazoa</taxon>
        <taxon>Ecdysozoa</taxon>
        <taxon>Arthropoda</taxon>
        <taxon>Hexapoda</taxon>
        <taxon>Insecta</taxon>
        <taxon>Pterygota</taxon>
        <taxon>Neoptera</taxon>
        <taxon>Endopterygota</taxon>
        <taxon>Coleoptera</taxon>
        <taxon>Polyphaga</taxon>
        <taxon>Elateriformia</taxon>
        <taxon>Elateroidea</taxon>
        <taxon>Lampyridae</taxon>
        <taxon>Lampyrinae</taxon>
        <taxon>Pyrocoelia</taxon>
    </lineage>
</organism>
<evidence type="ECO:0000256" key="5">
    <source>
        <dbReference type="ARBA" id="ARBA00020264"/>
    </source>
</evidence>
<evidence type="ECO:0000256" key="3">
    <source>
        <dbReference type="ARBA" id="ARBA00005043"/>
    </source>
</evidence>
<dbReference type="GO" id="GO:0002098">
    <property type="term" value="P:tRNA wobble uridine modification"/>
    <property type="evidence" value="ECO:0007669"/>
    <property type="project" value="InterPro"/>
</dbReference>
<keyword evidence="10" id="KW-1185">Reference proteome</keyword>
<dbReference type="GO" id="GO:0033588">
    <property type="term" value="C:elongator holoenzyme complex"/>
    <property type="evidence" value="ECO:0007669"/>
    <property type="project" value="InterPro"/>
</dbReference>
<sequence>MLSTYLTISPLSKFVLIEDCLEHKGKDLLESILRLQAKHSWKIRYFQFEGLFKNRPSYLCYDCVSNCKSWLQGHIDHFVNVVDIKDNTIIVIDSLVHAVHLYGFKTVYDILKRLISKREIFEIVAVFHEDLDNGFLQYFRNLSTFAIQLQPNSNRVLYFYKKPSGKIIRQTETYSTTNNGILTCEKIETVDPKKLVVQAINNPENLATFKIVLNDEEKALRDKVVLPYLYRDEDEKMDGKIFYELDNTDDWDEEDPDDDLDI</sequence>
<reference evidence="9 10" key="1">
    <citation type="journal article" date="2024" name="Insects">
        <title>An Improved Chromosome-Level Genome Assembly of the Firefly Pyrocoelia pectoralis.</title>
        <authorList>
            <person name="Fu X."/>
            <person name="Meyer-Rochow V.B."/>
            <person name="Ballantyne L."/>
            <person name="Zhu X."/>
        </authorList>
    </citation>
    <scope>NUCLEOTIDE SEQUENCE [LARGE SCALE GENOMIC DNA]</scope>
    <source>
        <strain evidence="9">XCY_ONT2</strain>
    </source>
</reference>
<evidence type="ECO:0000256" key="4">
    <source>
        <dbReference type="ARBA" id="ARBA00009567"/>
    </source>
</evidence>
<keyword evidence="6" id="KW-0963">Cytoplasm</keyword>
<comment type="similarity">
    <text evidence="4">Belongs to the ELP5 family.</text>
</comment>
<dbReference type="GO" id="GO:0005634">
    <property type="term" value="C:nucleus"/>
    <property type="evidence" value="ECO:0007669"/>
    <property type="project" value="UniProtKB-SubCell"/>
</dbReference>
<accession>A0AAN7V055</accession>
<dbReference type="EMBL" id="JAVRBK010000010">
    <property type="protein sequence ID" value="KAK5638064.1"/>
    <property type="molecule type" value="Genomic_DNA"/>
</dbReference>
<dbReference type="GO" id="GO:0000049">
    <property type="term" value="F:tRNA binding"/>
    <property type="evidence" value="ECO:0007669"/>
    <property type="project" value="TreeGrafter"/>
</dbReference>
<name>A0AAN7V055_9COLE</name>
<keyword evidence="8" id="KW-0539">Nucleus</keyword>
<protein>
    <recommendedName>
        <fullName evidence="5">Elongator complex protein 5</fullName>
    </recommendedName>
</protein>
<evidence type="ECO:0000256" key="2">
    <source>
        <dbReference type="ARBA" id="ARBA00004496"/>
    </source>
</evidence>
<gene>
    <name evidence="9" type="ORF">RI129_012359</name>
</gene>
<dbReference type="InterPro" id="IPR027417">
    <property type="entry name" value="P-loop_NTPase"/>
</dbReference>
<dbReference type="Pfam" id="PF10483">
    <property type="entry name" value="Elong_Iki1"/>
    <property type="match status" value="2"/>
</dbReference>
<evidence type="ECO:0000313" key="10">
    <source>
        <dbReference type="Proteomes" id="UP001329430"/>
    </source>
</evidence>
<comment type="subcellular location">
    <subcellularLocation>
        <location evidence="2">Cytoplasm</location>
    </subcellularLocation>
    <subcellularLocation>
        <location evidence="1">Nucleus</location>
    </subcellularLocation>
</comment>
<proteinExistence type="inferred from homology"/>
<dbReference type="Proteomes" id="UP001329430">
    <property type="component" value="Chromosome 10"/>
</dbReference>
<dbReference type="Gene3D" id="3.40.50.300">
    <property type="entry name" value="P-loop containing nucleotide triphosphate hydrolases"/>
    <property type="match status" value="1"/>
</dbReference>
<comment type="pathway">
    <text evidence="3">tRNA modification; 5-methoxycarbonylmethyl-2-thiouridine-tRNA biosynthesis.</text>
</comment>
<evidence type="ECO:0000313" key="9">
    <source>
        <dbReference type="EMBL" id="KAK5638064.1"/>
    </source>
</evidence>
<evidence type="ECO:0000256" key="6">
    <source>
        <dbReference type="ARBA" id="ARBA00022490"/>
    </source>
</evidence>
<keyword evidence="7" id="KW-0819">tRNA processing</keyword>